<organism evidence="4 5">
    <name type="scientific">Taurinivorans muris</name>
    <dbReference type="NCBI Taxonomy" id="2787751"/>
    <lineage>
        <taxon>Bacteria</taxon>
        <taxon>Pseudomonadati</taxon>
        <taxon>Thermodesulfobacteriota</taxon>
        <taxon>Desulfovibrionia</taxon>
        <taxon>Desulfovibrionales</taxon>
        <taxon>Desulfovibrionaceae</taxon>
        <taxon>Taurinivorans</taxon>
    </lineage>
</organism>
<dbReference type="SUPFAM" id="SSF55729">
    <property type="entry name" value="Acyl-CoA N-acyltransferases (Nat)"/>
    <property type="match status" value="1"/>
</dbReference>
<feature type="domain" description="N-acetyltransferase" evidence="3">
    <location>
        <begin position="172"/>
        <end position="330"/>
    </location>
</feature>
<evidence type="ECO:0000256" key="1">
    <source>
        <dbReference type="ARBA" id="ARBA00022679"/>
    </source>
</evidence>
<keyword evidence="2" id="KW-0012">Acyltransferase</keyword>
<dbReference type="Pfam" id="PF13673">
    <property type="entry name" value="Acetyltransf_10"/>
    <property type="match status" value="1"/>
</dbReference>
<dbReference type="PANTHER" id="PTHR43800">
    <property type="entry name" value="PEPTIDYL-LYSINE N-ACETYLTRANSFERASE YJAB"/>
    <property type="match status" value="1"/>
</dbReference>
<dbReference type="EMBL" id="CP065938">
    <property type="protein sequence ID" value="UWX05061.1"/>
    <property type="molecule type" value="Genomic_DNA"/>
</dbReference>
<gene>
    <name evidence="4" type="ORF">JBF11_06150</name>
</gene>
<dbReference type="InterPro" id="IPR000182">
    <property type="entry name" value="GNAT_dom"/>
</dbReference>
<evidence type="ECO:0000259" key="3">
    <source>
        <dbReference type="PROSITE" id="PS51186"/>
    </source>
</evidence>
<dbReference type="Gene3D" id="3.40.50.300">
    <property type="entry name" value="P-loop containing nucleotide triphosphate hydrolases"/>
    <property type="match status" value="1"/>
</dbReference>
<dbReference type="InterPro" id="IPR016181">
    <property type="entry name" value="Acyl_CoA_acyltransferase"/>
</dbReference>
<reference evidence="4" key="1">
    <citation type="submission" date="2020-12" db="EMBL/GenBank/DDBJ databases">
        <title>Taurinivorans muris gen. nov., sp. nov., fundamental and realized metabolic niche of a ubiquitous sulfidogenic bacterium in the murine intestine.</title>
        <authorList>
            <person name="Ye H."/>
            <person name="Hanson B.T."/>
            <person name="Loy A."/>
        </authorList>
    </citation>
    <scope>NUCLEOTIDE SEQUENCE</scope>
    <source>
        <strain evidence="4">LT0009</strain>
    </source>
</reference>
<dbReference type="InterPro" id="IPR027417">
    <property type="entry name" value="P-loop_NTPase"/>
</dbReference>
<dbReference type="Proteomes" id="UP001058120">
    <property type="component" value="Chromosome"/>
</dbReference>
<dbReference type="RefSeq" id="WP_334314621.1">
    <property type="nucleotide sequence ID" value="NZ_CP065938.1"/>
</dbReference>
<keyword evidence="1" id="KW-0808">Transferase</keyword>
<dbReference type="PANTHER" id="PTHR43800:SF1">
    <property type="entry name" value="PEPTIDYL-LYSINE N-ACETYLTRANSFERASE YJAB"/>
    <property type="match status" value="1"/>
</dbReference>
<dbReference type="Gene3D" id="3.40.630.30">
    <property type="match status" value="1"/>
</dbReference>
<keyword evidence="5" id="KW-1185">Reference proteome</keyword>
<name>A0ABY5Y0K5_9BACT</name>
<evidence type="ECO:0000313" key="5">
    <source>
        <dbReference type="Proteomes" id="UP001058120"/>
    </source>
</evidence>
<accession>A0ABY5Y0K5</accession>
<evidence type="ECO:0000313" key="4">
    <source>
        <dbReference type="EMBL" id="UWX05061.1"/>
    </source>
</evidence>
<evidence type="ECO:0000256" key="2">
    <source>
        <dbReference type="ARBA" id="ARBA00023315"/>
    </source>
</evidence>
<proteinExistence type="predicted"/>
<sequence length="330" mass="38580">MIILISGASHTGKTMLAQKLLEEYHYPYLSIDHLKMGLIRSKQTTLTPEDDEKLTPYLWGIIKEIIKTALENKQNLIIEGAYIPFTWKEDFSNEEAAHIRFCCLIMSQDYILNHFIEIQKYASIIENRKNDKIHKELLIEENQNNLAQCKEHRHSCIVIDNTYPADIPLLVRNFFHIREKSIQHIVSQHQRPKKLVLELGEVWKQSVASTHHFLTQKDKEKLYPLVLNAIKNVPFLLTAQNEEDELLGFMGIENDKLEMLFIHPKAQKQGLGKSLVEHAKNAYRIQFVDVNEENPDAFAFYRKMGFTQFARSEYDDLGNHFPLLHLKLEK</sequence>
<protein>
    <submittedName>
        <fullName evidence="4">GNAT family N-acetyltransferase</fullName>
    </submittedName>
</protein>
<dbReference type="PROSITE" id="PS51186">
    <property type="entry name" value="GNAT"/>
    <property type="match status" value="1"/>
</dbReference>
<dbReference type="SUPFAM" id="SSF52540">
    <property type="entry name" value="P-loop containing nucleoside triphosphate hydrolases"/>
    <property type="match status" value="1"/>
</dbReference>
<dbReference type="CDD" id="cd04301">
    <property type="entry name" value="NAT_SF"/>
    <property type="match status" value="1"/>
</dbReference>